<protein>
    <submittedName>
        <fullName evidence="1">Uncharacterized protein</fullName>
    </submittedName>
</protein>
<reference evidence="1 2" key="1">
    <citation type="submission" date="2014-04" db="EMBL/GenBank/DDBJ databases">
        <authorList>
            <consortium name="DOE Joint Genome Institute"/>
            <person name="Kuo A."/>
            <person name="Gay G."/>
            <person name="Dore J."/>
            <person name="Kohler A."/>
            <person name="Nagy L.G."/>
            <person name="Floudas D."/>
            <person name="Copeland A."/>
            <person name="Barry K.W."/>
            <person name="Cichocki N."/>
            <person name="Veneault-Fourrey C."/>
            <person name="LaButti K."/>
            <person name="Lindquist E.A."/>
            <person name="Lipzen A."/>
            <person name="Lundell T."/>
            <person name="Morin E."/>
            <person name="Murat C."/>
            <person name="Sun H."/>
            <person name="Tunlid A."/>
            <person name="Henrissat B."/>
            <person name="Grigoriev I.V."/>
            <person name="Hibbett D.S."/>
            <person name="Martin F."/>
            <person name="Nordberg H.P."/>
            <person name="Cantor M.N."/>
            <person name="Hua S.X."/>
        </authorList>
    </citation>
    <scope>NUCLEOTIDE SEQUENCE [LARGE SCALE GENOMIC DNA]</scope>
    <source>
        <strain evidence="2">h7</strain>
    </source>
</reference>
<dbReference type="Proteomes" id="UP000053424">
    <property type="component" value="Unassembled WGS sequence"/>
</dbReference>
<dbReference type="EMBL" id="KN831803">
    <property type="protein sequence ID" value="KIM36656.1"/>
    <property type="molecule type" value="Genomic_DNA"/>
</dbReference>
<gene>
    <name evidence="1" type="ORF">M413DRAFT_286289</name>
</gene>
<sequence>MEITSPRACITSPPRFRLLQFGYPRALDSLFWELQLVSDVLPESGQRLGLSSGSHCCLYTLRSSSQRSEARVSTTLLLSLLRRPATTSTTSRHCFRLSCLSWSETLALVLPAYLFQCSSAIDHQLFCSGPFMTTVLQRIVPPPLSTTLLLPHYIIFAIIHFLNSFMLRAQASIPGWTLGFAAKSALQYLSQIPPFIHTIRK</sequence>
<name>A0A0C3BYZ5_HEBCY</name>
<organism evidence="1 2">
    <name type="scientific">Hebeloma cylindrosporum</name>
    <dbReference type="NCBI Taxonomy" id="76867"/>
    <lineage>
        <taxon>Eukaryota</taxon>
        <taxon>Fungi</taxon>
        <taxon>Dikarya</taxon>
        <taxon>Basidiomycota</taxon>
        <taxon>Agaricomycotina</taxon>
        <taxon>Agaricomycetes</taxon>
        <taxon>Agaricomycetidae</taxon>
        <taxon>Agaricales</taxon>
        <taxon>Agaricineae</taxon>
        <taxon>Hymenogastraceae</taxon>
        <taxon>Hebeloma</taxon>
    </lineage>
</organism>
<evidence type="ECO:0000313" key="1">
    <source>
        <dbReference type="EMBL" id="KIM36656.1"/>
    </source>
</evidence>
<dbReference type="HOGENOM" id="CLU_1360554_0_0_1"/>
<keyword evidence="2" id="KW-1185">Reference proteome</keyword>
<reference evidence="2" key="2">
    <citation type="submission" date="2015-01" db="EMBL/GenBank/DDBJ databases">
        <title>Evolutionary Origins and Diversification of the Mycorrhizal Mutualists.</title>
        <authorList>
            <consortium name="DOE Joint Genome Institute"/>
            <consortium name="Mycorrhizal Genomics Consortium"/>
            <person name="Kohler A."/>
            <person name="Kuo A."/>
            <person name="Nagy L.G."/>
            <person name="Floudas D."/>
            <person name="Copeland A."/>
            <person name="Barry K.W."/>
            <person name="Cichocki N."/>
            <person name="Veneault-Fourrey C."/>
            <person name="LaButti K."/>
            <person name="Lindquist E.A."/>
            <person name="Lipzen A."/>
            <person name="Lundell T."/>
            <person name="Morin E."/>
            <person name="Murat C."/>
            <person name="Riley R."/>
            <person name="Ohm R."/>
            <person name="Sun H."/>
            <person name="Tunlid A."/>
            <person name="Henrissat B."/>
            <person name="Grigoriev I.V."/>
            <person name="Hibbett D.S."/>
            <person name="Martin F."/>
        </authorList>
    </citation>
    <scope>NUCLEOTIDE SEQUENCE [LARGE SCALE GENOMIC DNA]</scope>
    <source>
        <strain evidence="2">h7</strain>
    </source>
</reference>
<accession>A0A0C3BYZ5</accession>
<dbReference type="AlphaFoldDB" id="A0A0C3BYZ5"/>
<proteinExistence type="predicted"/>
<evidence type="ECO:0000313" key="2">
    <source>
        <dbReference type="Proteomes" id="UP000053424"/>
    </source>
</evidence>